<comment type="caution">
    <text evidence="7">The sequence shown here is derived from an EMBL/GenBank/DDBJ whole genome shotgun (WGS) entry which is preliminary data.</text>
</comment>
<dbReference type="PANTHER" id="PTHR43327:SF10">
    <property type="entry name" value="STOMATIN-LIKE PROTEIN 2, MITOCHONDRIAL"/>
    <property type="match status" value="1"/>
</dbReference>
<evidence type="ECO:0000256" key="2">
    <source>
        <dbReference type="ARBA" id="ARBA00008164"/>
    </source>
</evidence>
<keyword evidence="5" id="KW-0472">Membrane</keyword>
<comment type="subcellular location">
    <subcellularLocation>
        <location evidence="1">Membrane</location>
        <topology evidence="1">Single-pass membrane protein</topology>
    </subcellularLocation>
</comment>
<dbReference type="GO" id="GO:0005886">
    <property type="term" value="C:plasma membrane"/>
    <property type="evidence" value="ECO:0007669"/>
    <property type="project" value="UniProtKB-ARBA"/>
</dbReference>
<feature type="domain" description="Band 7" evidence="6">
    <location>
        <begin position="18"/>
        <end position="176"/>
    </location>
</feature>
<dbReference type="InterPro" id="IPR036013">
    <property type="entry name" value="Band_7/SPFH_dom_sf"/>
</dbReference>
<comment type="similarity">
    <text evidence="2">Belongs to the band 7/mec-2 family.</text>
</comment>
<sequence>MEAIFAALALLTIGYLIGSVKIINQGYEALVERLGKYIATLKPGVNFIVPFLDTIVWEETTRERVLDIPPQEAITKDNVSLKADAVVYWRILDLKRAYYAIDNVEEAIQNLVLTMLRSEIGQMELNETFSGRKEINQALLQELDEATEPWGVKVTRVEIRDIIPAPKVLESMQQEKAAEIKKHAAILEAEATLEYMKRLSEALRSQPNSKEVLQFLLAQRFVDANFRLGESPNSKILFMDPKAMTEALAELLNSHNENEEGKQK</sequence>
<evidence type="ECO:0000256" key="5">
    <source>
        <dbReference type="ARBA" id="ARBA00023136"/>
    </source>
</evidence>
<dbReference type="PANTHER" id="PTHR43327">
    <property type="entry name" value="STOMATIN-LIKE PROTEIN 2, MITOCHONDRIAL"/>
    <property type="match status" value="1"/>
</dbReference>
<gene>
    <name evidence="7" type="ORF">H6G03_25390</name>
</gene>
<keyword evidence="8" id="KW-1185">Reference proteome</keyword>
<keyword evidence="3" id="KW-0812">Transmembrane</keyword>
<dbReference type="GO" id="GO:0098552">
    <property type="term" value="C:side of membrane"/>
    <property type="evidence" value="ECO:0007669"/>
    <property type="project" value="UniProtKB-ARBA"/>
</dbReference>
<dbReference type="SUPFAM" id="SSF117892">
    <property type="entry name" value="Band 7/SPFH domain"/>
    <property type="match status" value="1"/>
</dbReference>
<dbReference type="InterPro" id="IPR001107">
    <property type="entry name" value="Band_7"/>
</dbReference>
<dbReference type="PRINTS" id="PR00721">
    <property type="entry name" value="STOMATIN"/>
</dbReference>
<reference evidence="7" key="2">
    <citation type="submission" date="2020-08" db="EMBL/GenBank/DDBJ databases">
        <authorList>
            <person name="Chen M."/>
            <person name="Teng W."/>
            <person name="Zhao L."/>
            <person name="Hu C."/>
            <person name="Zhou Y."/>
            <person name="Han B."/>
            <person name="Song L."/>
            <person name="Shu W."/>
        </authorList>
    </citation>
    <scope>NUCLEOTIDE SEQUENCE</scope>
    <source>
        <strain evidence="7">FACHB-1375</strain>
    </source>
</reference>
<dbReference type="SMART" id="SM00244">
    <property type="entry name" value="PHB"/>
    <property type="match status" value="1"/>
</dbReference>
<protein>
    <submittedName>
        <fullName evidence="7">Paraslipin</fullName>
    </submittedName>
</protein>
<evidence type="ECO:0000256" key="1">
    <source>
        <dbReference type="ARBA" id="ARBA00004167"/>
    </source>
</evidence>
<dbReference type="EMBL" id="JACJPW010000080">
    <property type="protein sequence ID" value="MBD2184361.1"/>
    <property type="molecule type" value="Genomic_DNA"/>
</dbReference>
<dbReference type="InterPro" id="IPR018080">
    <property type="entry name" value="Band_7/stomatin-like_CS"/>
</dbReference>
<dbReference type="Pfam" id="PF01145">
    <property type="entry name" value="Band_7"/>
    <property type="match status" value="1"/>
</dbReference>
<dbReference type="InterPro" id="IPR001972">
    <property type="entry name" value="Stomatin_HflK_fam"/>
</dbReference>
<reference evidence="7" key="1">
    <citation type="journal article" date="2015" name="ISME J.">
        <title>Draft Genome Sequence of Streptomyces incarnatus NRRL8089, which Produces the Nucleoside Antibiotic Sinefungin.</title>
        <authorList>
            <person name="Oshima K."/>
            <person name="Hattori M."/>
            <person name="Shimizu H."/>
            <person name="Fukuda K."/>
            <person name="Nemoto M."/>
            <person name="Inagaki K."/>
            <person name="Tamura T."/>
        </authorList>
    </citation>
    <scope>NUCLEOTIDE SEQUENCE</scope>
    <source>
        <strain evidence="7">FACHB-1375</strain>
    </source>
</reference>
<evidence type="ECO:0000256" key="4">
    <source>
        <dbReference type="ARBA" id="ARBA00022989"/>
    </source>
</evidence>
<evidence type="ECO:0000313" key="8">
    <source>
        <dbReference type="Proteomes" id="UP000641646"/>
    </source>
</evidence>
<dbReference type="RefSeq" id="WP_190470586.1">
    <property type="nucleotide sequence ID" value="NZ_JACJPW010000080.1"/>
</dbReference>
<dbReference type="CDD" id="cd08829">
    <property type="entry name" value="SPFH_paraslipin"/>
    <property type="match status" value="1"/>
</dbReference>
<proteinExistence type="inferred from homology"/>
<dbReference type="InterPro" id="IPR050710">
    <property type="entry name" value="Band7/mec-2_domain"/>
</dbReference>
<evidence type="ECO:0000256" key="3">
    <source>
        <dbReference type="ARBA" id="ARBA00022692"/>
    </source>
</evidence>
<evidence type="ECO:0000313" key="7">
    <source>
        <dbReference type="EMBL" id="MBD2184361.1"/>
    </source>
</evidence>
<evidence type="ECO:0000259" key="6">
    <source>
        <dbReference type="SMART" id="SM00244"/>
    </source>
</evidence>
<dbReference type="PROSITE" id="PS01270">
    <property type="entry name" value="BAND_7"/>
    <property type="match status" value="1"/>
</dbReference>
<dbReference type="FunFam" id="3.30.479.30:FF:000004">
    <property type="entry name" value="Putative membrane protease family, stomatin"/>
    <property type="match status" value="1"/>
</dbReference>
<accession>A0A926VI20</accession>
<keyword evidence="4" id="KW-1133">Transmembrane helix</keyword>
<dbReference type="Proteomes" id="UP000641646">
    <property type="component" value="Unassembled WGS sequence"/>
</dbReference>
<dbReference type="AlphaFoldDB" id="A0A926VI20"/>
<name>A0A926VI20_9CYAN</name>
<dbReference type="Gene3D" id="3.30.479.30">
    <property type="entry name" value="Band 7 domain"/>
    <property type="match status" value="1"/>
</dbReference>
<organism evidence="7 8">
    <name type="scientific">Aerosakkonema funiforme FACHB-1375</name>
    <dbReference type="NCBI Taxonomy" id="2949571"/>
    <lineage>
        <taxon>Bacteria</taxon>
        <taxon>Bacillati</taxon>
        <taxon>Cyanobacteriota</taxon>
        <taxon>Cyanophyceae</taxon>
        <taxon>Oscillatoriophycideae</taxon>
        <taxon>Aerosakkonematales</taxon>
        <taxon>Aerosakkonemataceae</taxon>
        <taxon>Aerosakkonema</taxon>
    </lineage>
</organism>